<evidence type="ECO:0000313" key="1">
    <source>
        <dbReference type="EMBL" id="KAI4358042.1"/>
    </source>
</evidence>
<comment type="caution">
    <text evidence="1">The sequence shown here is derived from an EMBL/GenBank/DDBJ whole genome shotgun (WGS) entry which is preliminary data.</text>
</comment>
<proteinExistence type="predicted"/>
<evidence type="ECO:0000313" key="2">
    <source>
        <dbReference type="Proteomes" id="UP000828941"/>
    </source>
</evidence>
<protein>
    <submittedName>
        <fullName evidence="1">Uncharacterized protein</fullName>
    </submittedName>
</protein>
<reference evidence="1 2" key="1">
    <citation type="journal article" date="2022" name="DNA Res.">
        <title>Chromosomal-level genome assembly of the orchid tree Bauhinia variegata (Leguminosae; Cercidoideae) supports the allotetraploid origin hypothesis of Bauhinia.</title>
        <authorList>
            <person name="Zhong Y."/>
            <person name="Chen Y."/>
            <person name="Zheng D."/>
            <person name="Pang J."/>
            <person name="Liu Y."/>
            <person name="Luo S."/>
            <person name="Meng S."/>
            <person name="Qian L."/>
            <person name="Wei D."/>
            <person name="Dai S."/>
            <person name="Zhou R."/>
        </authorList>
    </citation>
    <scope>NUCLEOTIDE SEQUENCE [LARGE SCALE GENOMIC DNA]</scope>
    <source>
        <strain evidence="1">BV-YZ2020</strain>
    </source>
</reference>
<accession>A0ACB9QB32</accession>
<dbReference type="Proteomes" id="UP000828941">
    <property type="component" value="Chromosome 1"/>
</dbReference>
<sequence length="126" mass="14378">MRKSDGIFGPNVELARFIADAEELLLWPLQAVIFSYINMDPRRMDPRYSGEILKHLDKQNELLMEAYKSMLNEVQKLQVEEEMLMRKLYEIMSAHGLTKKNVDNCNASNGSQGDLSNATVNAANEQ</sequence>
<keyword evidence="2" id="KW-1185">Reference proteome</keyword>
<organism evidence="1 2">
    <name type="scientific">Bauhinia variegata</name>
    <name type="common">Purple orchid tree</name>
    <name type="synonym">Phanera variegata</name>
    <dbReference type="NCBI Taxonomy" id="167791"/>
    <lineage>
        <taxon>Eukaryota</taxon>
        <taxon>Viridiplantae</taxon>
        <taxon>Streptophyta</taxon>
        <taxon>Embryophyta</taxon>
        <taxon>Tracheophyta</taxon>
        <taxon>Spermatophyta</taxon>
        <taxon>Magnoliopsida</taxon>
        <taxon>eudicotyledons</taxon>
        <taxon>Gunneridae</taxon>
        <taxon>Pentapetalae</taxon>
        <taxon>rosids</taxon>
        <taxon>fabids</taxon>
        <taxon>Fabales</taxon>
        <taxon>Fabaceae</taxon>
        <taxon>Cercidoideae</taxon>
        <taxon>Cercideae</taxon>
        <taxon>Bauhiniinae</taxon>
        <taxon>Bauhinia</taxon>
    </lineage>
</organism>
<name>A0ACB9QB32_BAUVA</name>
<dbReference type="EMBL" id="CM039426">
    <property type="protein sequence ID" value="KAI4358042.1"/>
    <property type="molecule type" value="Genomic_DNA"/>
</dbReference>
<gene>
    <name evidence="1" type="ORF">L6164_001952</name>
</gene>